<dbReference type="PROSITE" id="PS50109">
    <property type="entry name" value="HIS_KIN"/>
    <property type="match status" value="1"/>
</dbReference>
<dbReference type="Gene3D" id="3.30.450.40">
    <property type="match status" value="1"/>
</dbReference>
<dbReference type="InterPro" id="IPR036097">
    <property type="entry name" value="HisK_dim/P_sf"/>
</dbReference>
<dbReference type="InterPro" id="IPR016132">
    <property type="entry name" value="Phyto_chromo_attachment"/>
</dbReference>
<evidence type="ECO:0000256" key="12">
    <source>
        <dbReference type="SAM" id="MobiDB-lite"/>
    </source>
</evidence>
<feature type="domain" description="Histidine kinase" evidence="14">
    <location>
        <begin position="533"/>
        <end position="745"/>
    </location>
</feature>
<comment type="catalytic activity">
    <reaction evidence="1">
        <text>ATP + protein L-histidine = ADP + protein N-phospho-L-histidine.</text>
        <dbReference type="EC" id="2.7.13.3"/>
    </reaction>
</comment>
<dbReference type="GO" id="GO:0005524">
    <property type="term" value="F:ATP binding"/>
    <property type="evidence" value="ECO:0007669"/>
    <property type="project" value="UniProtKB-KW"/>
</dbReference>
<feature type="compositionally biased region" description="Basic and acidic residues" evidence="12">
    <location>
        <begin position="741"/>
        <end position="752"/>
    </location>
</feature>
<dbReference type="PANTHER" id="PTHR43304">
    <property type="entry name" value="PHYTOCHROME-LIKE PROTEIN CPH1"/>
    <property type="match status" value="1"/>
</dbReference>
<dbReference type="InterPro" id="IPR003594">
    <property type="entry name" value="HATPase_dom"/>
</dbReference>
<comment type="similarity">
    <text evidence="2">In the N-terminal section; belongs to the phytochrome family.</text>
</comment>
<protein>
    <recommendedName>
        <fullName evidence="3">histidine kinase</fullName>
        <ecNumber evidence="3">2.7.13.3</ecNumber>
    </recommendedName>
</protein>
<evidence type="ECO:0000256" key="10">
    <source>
        <dbReference type="ARBA" id="ARBA00023170"/>
    </source>
</evidence>
<dbReference type="Gene3D" id="3.30.450.20">
    <property type="entry name" value="PAS domain"/>
    <property type="match status" value="1"/>
</dbReference>
<dbReference type="InterPro" id="IPR052162">
    <property type="entry name" value="Sensor_kinase/Photoreceptor"/>
</dbReference>
<evidence type="ECO:0000256" key="3">
    <source>
        <dbReference type="ARBA" id="ARBA00012438"/>
    </source>
</evidence>
<name>A0ABP8M6I6_9BACT</name>
<dbReference type="EC" id="2.7.13.3" evidence="3"/>
<keyword evidence="6" id="KW-0716">Sensory transduction</keyword>
<keyword evidence="10" id="KW-0675">Receptor</keyword>
<dbReference type="InterPro" id="IPR029016">
    <property type="entry name" value="GAF-like_dom_sf"/>
</dbReference>
<dbReference type="Pfam" id="PF02518">
    <property type="entry name" value="HATPase_c"/>
    <property type="match status" value="1"/>
</dbReference>
<dbReference type="InterPro" id="IPR043150">
    <property type="entry name" value="Phytochrome_PHY_sf"/>
</dbReference>
<dbReference type="InterPro" id="IPR013515">
    <property type="entry name" value="Phytochrome_cen-reg"/>
</dbReference>
<accession>A0ABP8M6I6</accession>
<gene>
    <name evidence="15" type="ORF">GCM10023188_48470</name>
</gene>
<dbReference type="SMART" id="SM00065">
    <property type="entry name" value="GAF"/>
    <property type="match status" value="1"/>
</dbReference>
<dbReference type="PROSITE" id="PS50046">
    <property type="entry name" value="PHYTOCHROME_2"/>
    <property type="match status" value="1"/>
</dbReference>
<evidence type="ECO:0000256" key="5">
    <source>
        <dbReference type="ARBA" id="ARBA00022553"/>
    </source>
</evidence>
<reference evidence="16" key="1">
    <citation type="journal article" date="2019" name="Int. J. Syst. Evol. Microbiol.">
        <title>The Global Catalogue of Microorganisms (GCM) 10K type strain sequencing project: providing services to taxonomists for standard genome sequencing and annotation.</title>
        <authorList>
            <consortium name="The Broad Institute Genomics Platform"/>
            <consortium name="The Broad Institute Genome Sequencing Center for Infectious Disease"/>
            <person name="Wu L."/>
            <person name="Ma J."/>
        </authorList>
    </citation>
    <scope>NUCLEOTIDE SEQUENCE [LARGE SCALE GENOMIC DNA]</scope>
    <source>
        <strain evidence="16">JCM 17926</strain>
    </source>
</reference>
<organism evidence="15 16">
    <name type="scientific">Pontibacter saemangeumensis</name>
    <dbReference type="NCBI Taxonomy" id="1084525"/>
    <lineage>
        <taxon>Bacteria</taxon>
        <taxon>Pseudomonadati</taxon>
        <taxon>Bacteroidota</taxon>
        <taxon>Cytophagia</taxon>
        <taxon>Cytophagales</taxon>
        <taxon>Hymenobacteraceae</taxon>
        <taxon>Pontibacter</taxon>
    </lineage>
</organism>
<dbReference type="CDD" id="cd00082">
    <property type="entry name" value="HisKA"/>
    <property type="match status" value="1"/>
</dbReference>
<keyword evidence="11" id="KW-0175">Coiled coil</keyword>
<evidence type="ECO:0000256" key="11">
    <source>
        <dbReference type="SAM" id="Coils"/>
    </source>
</evidence>
<dbReference type="InterPro" id="IPR013654">
    <property type="entry name" value="PAS_2"/>
</dbReference>
<dbReference type="Pfam" id="PF01590">
    <property type="entry name" value="GAF"/>
    <property type="match status" value="1"/>
</dbReference>
<evidence type="ECO:0000259" key="14">
    <source>
        <dbReference type="PROSITE" id="PS50109"/>
    </source>
</evidence>
<keyword evidence="8" id="KW-0418">Kinase</keyword>
<evidence type="ECO:0000256" key="4">
    <source>
        <dbReference type="ARBA" id="ARBA00022543"/>
    </source>
</evidence>
<dbReference type="PANTHER" id="PTHR43304:SF1">
    <property type="entry name" value="PAC DOMAIN-CONTAINING PROTEIN"/>
    <property type="match status" value="1"/>
</dbReference>
<dbReference type="InterPro" id="IPR003661">
    <property type="entry name" value="HisK_dim/P_dom"/>
</dbReference>
<evidence type="ECO:0000256" key="7">
    <source>
        <dbReference type="ARBA" id="ARBA00022679"/>
    </source>
</evidence>
<feature type="region of interest" description="Disordered" evidence="12">
    <location>
        <begin position="731"/>
        <end position="752"/>
    </location>
</feature>
<dbReference type="RefSeq" id="WP_345163640.1">
    <property type="nucleotide sequence ID" value="NZ_BAABHC010000042.1"/>
</dbReference>
<keyword evidence="4" id="KW-0600">Photoreceptor protein</keyword>
<dbReference type="SMART" id="SM00387">
    <property type="entry name" value="HATPase_c"/>
    <property type="match status" value="1"/>
</dbReference>
<evidence type="ECO:0000313" key="15">
    <source>
        <dbReference type="EMBL" id="GAA4445394.1"/>
    </source>
</evidence>
<dbReference type="Gene3D" id="3.30.565.10">
    <property type="entry name" value="Histidine kinase-like ATPase, C-terminal domain"/>
    <property type="match status" value="1"/>
</dbReference>
<dbReference type="Proteomes" id="UP001500552">
    <property type="component" value="Unassembled WGS sequence"/>
</dbReference>
<dbReference type="InterPro" id="IPR036890">
    <property type="entry name" value="HATPase_C_sf"/>
</dbReference>
<evidence type="ECO:0000256" key="1">
    <source>
        <dbReference type="ARBA" id="ARBA00000085"/>
    </source>
</evidence>
<evidence type="ECO:0000259" key="13">
    <source>
        <dbReference type="PROSITE" id="PS50046"/>
    </source>
</evidence>
<dbReference type="EMBL" id="BAABHC010000042">
    <property type="protein sequence ID" value="GAA4445394.1"/>
    <property type="molecule type" value="Genomic_DNA"/>
</dbReference>
<dbReference type="PRINTS" id="PR01033">
    <property type="entry name" value="PHYTOCHROME"/>
</dbReference>
<proteinExistence type="inferred from homology"/>
<evidence type="ECO:0000256" key="9">
    <source>
        <dbReference type="ARBA" id="ARBA00022991"/>
    </source>
</evidence>
<evidence type="ECO:0000313" key="16">
    <source>
        <dbReference type="Proteomes" id="UP001500552"/>
    </source>
</evidence>
<dbReference type="Gene3D" id="1.10.287.130">
    <property type="match status" value="1"/>
</dbReference>
<dbReference type="Pfam" id="PF00360">
    <property type="entry name" value="PHY"/>
    <property type="match status" value="1"/>
</dbReference>
<dbReference type="SUPFAM" id="SSF55785">
    <property type="entry name" value="PYP-like sensor domain (PAS domain)"/>
    <property type="match status" value="1"/>
</dbReference>
<keyword evidence="15" id="KW-0067">ATP-binding</keyword>
<keyword evidence="16" id="KW-1185">Reference proteome</keyword>
<feature type="coiled-coil region" evidence="11">
    <location>
        <begin position="496"/>
        <end position="526"/>
    </location>
</feature>
<evidence type="ECO:0000256" key="6">
    <source>
        <dbReference type="ARBA" id="ARBA00022606"/>
    </source>
</evidence>
<dbReference type="InterPro" id="IPR003018">
    <property type="entry name" value="GAF"/>
</dbReference>
<dbReference type="InterPro" id="IPR035965">
    <property type="entry name" value="PAS-like_dom_sf"/>
</dbReference>
<keyword evidence="7" id="KW-0808">Transferase</keyword>
<dbReference type="SUPFAM" id="SSF47384">
    <property type="entry name" value="Homodimeric domain of signal transducing histidine kinase"/>
    <property type="match status" value="1"/>
</dbReference>
<feature type="domain" description="Phytochrome chromophore attachment site" evidence="13">
    <location>
        <begin position="144"/>
        <end position="302"/>
    </location>
</feature>
<sequence>MQNYNNLKVDLSNCDTEPIHIIGRIQPHGFLVIMDEETLQIEQVSQNTGQFLDLSPTAIVGKSIQEAICRDGEREQLEVQLTKAKKASPQLLELQGKQYFGFVHRSEKKLVLECEPVAQTTGQRRLDNSLAFCHFQYELNELESLQAQANLLVEFVQEVLAYDRVMLYVFDQDWHGEVIAEKIRPGVRSYLHHHFPASDIPGPARALLIKKHIRQIPDVDAAAVDIIPYLNPTTGEPSNIIRSELRNPSEIHMEYLRNMDVGATLSFSIMVRNKLWGLIACQHKTPLFIDYWKRMTCNLAAMAFSNAVVASREKRDVQAFERLKQVEQTLIRQIDSAGDLFEGLFEREQQLLHLVACAGVAVHFNQHLVTAGNTPDNSQIEEIIDWLSEQKVEGVFATRELSKLMPSADSYRHEASGLLAMEISRYSKEYILFFRPEIQETRIWAGDPEKPNASADLRVHPRKSFDHWKETVQGKSQPWSLNELEISQVLQKDITAILLRNQARKLKDLNHELEASFEELRVKNNRLEDFAHIISHNLRSPMSNIKGLHDLYEAEPTQENAAVVMEKINVMIDNMSDTIQDLNLILNMTLDQQLPRESTSIAPLIEKQVQNLQAVIMTRQATIETDLQVREILAPKVYIESILHNLLSNALKYSADGRPPRIRISTWQQGSSVFLAVADNGMGMDLEKVGNKLFGLYKTFHQNRDSKGMGLYLTKLQVESMGGEITVESAPDQGTTFAVRFEADPQQPDRKS</sequence>
<dbReference type="Pfam" id="PF08446">
    <property type="entry name" value="PAS_2"/>
    <property type="match status" value="1"/>
</dbReference>
<dbReference type="InterPro" id="IPR005467">
    <property type="entry name" value="His_kinase_dom"/>
</dbReference>
<dbReference type="InterPro" id="IPR001294">
    <property type="entry name" value="Phytochrome"/>
</dbReference>
<evidence type="ECO:0000256" key="8">
    <source>
        <dbReference type="ARBA" id="ARBA00022777"/>
    </source>
</evidence>
<comment type="caution">
    <text evidence="15">The sequence shown here is derived from an EMBL/GenBank/DDBJ whole genome shotgun (WGS) entry which is preliminary data.</text>
</comment>
<dbReference type="Gene3D" id="3.30.450.270">
    <property type="match status" value="1"/>
</dbReference>
<dbReference type="SUPFAM" id="SSF55781">
    <property type="entry name" value="GAF domain-like"/>
    <property type="match status" value="2"/>
</dbReference>
<dbReference type="SUPFAM" id="SSF55874">
    <property type="entry name" value="ATPase domain of HSP90 chaperone/DNA topoisomerase II/histidine kinase"/>
    <property type="match status" value="1"/>
</dbReference>
<keyword evidence="15" id="KW-0547">Nucleotide-binding</keyword>
<keyword evidence="9" id="KW-0157">Chromophore</keyword>
<keyword evidence="5" id="KW-0597">Phosphoprotein</keyword>
<evidence type="ECO:0000256" key="2">
    <source>
        <dbReference type="ARBA" id="ARBA00006402"/>
    </source>
</evidence>
<dbReference type="CDD" id="cd00075">
    <property type="entry name" value="HATPase"/>
    <property type="match status" value="1"/>
</dbReference>